<accession>A0AA38IS77</accession>
<dbReference type="PANTHER" id="PTHR33939">
    <property type="entry name" value="PROTEIN CBG22215"/>
    <property type="match status" value="1"/>
</dbReference>
<evidence type="ECO:0000313" key="3">
    <source>
        <dbReference type="Proteomes" id="UP001168821"/>
    </source>
</evidence>
<dbReference type="GO" id="GO:0003676">
    <property type="term" value="F:nucleic acid binding"/>
    <property type="evidence" value="ECO:0007669"/>
    <property type="project" value="InterPro"/>
</dbReference>
<dbReference type="Proteomes" id="UP001168821">
    <property type="component" value="Unassembled WGS sequence"/>
</dbReference>
<dbReference type="InterPro" id="IPR036397">
    <property type="entry name" value="RNaseH_sf"/>
</dbReference>
<keyword evidence="3" id="KW-1185">Reference proteome</keyword>
<evidence type="ECO:0000313" key="2">
    <source>
        <dbReference type="EMBL" id="KAJ3661982.1"/>
    </source>
</evidence>
<organism evidence="2 3">
    <name type="scientific">Zophobas morio</name>
    <dbReference type="NCBI Taxonomy" id="2755281"/>
    <lineage>
        <taxon>Eukaryota</taxon>
        <taxon>Metazoa</taxon>
        <taxon>Ecdysozoa</taxon>
        <taxon>Arthropoda</taxon>
        <taxon>Hexapoda</taxon>
        <taxon>Insecta</taxon>
        <taxon>Pterygota</taxon>
        <taxon>Neoptera</taxon>
        <taxon>Endopterygota</taxon>
        <taxon>Coleoptera</taxon>
        <taxon>Polyphaga</taxon>
        <taxon>Cucujiformia</taxon>
        <taxon>Tenebrionidae</taxon>
        <taxon>Zophobas</taxon>
    </lineage>
</organism>
<feature type="domain" description="Tc1-like transposase DDE" evidence="1">
    <location>
        <begin position="133"/>
        <end position="276"/>
    </location>
</feature>
<dbReference type="Gene3D" id="3.30.420.10">
    <property type="entry name" value="Ribonuclease H-like superfamily/Ribonuclease H"/>
    <property type="match status" value="1"/>
</dbReference>
<gene>
    <name evidence="2" type="ORF">Zmor_006352</name>
</gene>
<name>A0AA38IS77_9CUCU</name>
<dbReference type="EMBL" id="JALNTZ010000002">
    <property type="protein sequence ID" value="KAJ3661982.1"/>
    <property type="molecule type" value="Genomic_DNA"/>
</dbReference>
<dbReference type="AlphaFoldDB" id="A0AA38IS77"/>
<dbReference type="Pfam" id="PF13358">
    <property type="entry name" value="DDE_3"/>
    <property type="match status" value="1"/>
</dbReference>
<dbReference type="PANTHER" id="PTHR33939:SF1">
    <property type="entry name" value="DUF4371 DOMAIN-CONTAINING PROTEIN"/>
    <property type="match status" value="1"/>
</dbReference>
<comment type="caution">
    <text evidence="2">The sequence shown here is derived from an EMBL/GenBank/DDBJ whole genome shotgun (WGS) entry which is preliminary data.</text>
</comment>
<dbReference type="InterPro" id="IPR038717">
    <property type="entry name" value="Tc1-like_DDE_dom"/>
</dbReference>
<protein>
    <recommendedName>
        <fullName evidence="1">Tc1-like transposase DDE domain-containing protein</fullName>
    </recommendedName>
</protein>
<reference evidence="2" key="1">
    <citation type="journal article" date="2023" name="G3 (Bethesda)">
        <title>Whole genome assemblies of Zophobas morio and Tenebrio molitor.</title>
        <authorList>
            <person name="Kaur S."/>
            <person name="Stinson S.A."/>
            <person name="diCenzo G.C."/>
        </authorList>
    </citation>
    <scope>NUCLEOTIDE SEQUENCE</scope>
    <source>
        <strain evidence="2">QUZm001</strain>
    </source>
</reference>
<evidence type="ECO:0000259" key="1">
    <source>
        <dbReference type="Pfam" id="PF13358"/>
    </source>
</evidence>
<sequence length="342" mass="39961">MYKDNQVPTTRSLKLKLQELGFEIMYSDETFRQYLRSVDFHYNTLNQRLGIMETPRLKKMRWEYITKIRQFREEGRYIVYVDETWYDTHDLVKKGLTDGTENCYLQGPPSRGKRIIILHAGGTDGWVPNGLLLSAKQIKNCSADYHCDMDATLYESWVRQQLSPNLPAGTVIVMDNASYHSKLLNKIPTTSTKKNDIIHFMRHNDIDIPAGKATKKDLLNCIKQLNMPKQYRIDQIAKEHGHIVLRLPPYYCVLNPIELIWSSLKRSIRRNNTTPNLSAQVVDLIRQEVNNITIDLWKNCVKHVIDIENSYVSPNFQEFVVHLEDEDNDDDVVDYFFDSDND</sequence>
<proteinExistence type="predicted"/>